<proteinExistence type="predicted"/>
<evidence type="ECO:0000256" key="2">
    <source>
        <dbReference type="ARBA" id="ARBA00022837"/>
    </source>
</evidence>
<organism evidence="5 6">
    <name type="scientific">Trichogramma brassicae</name>
    <dbReference type="NCBI Taxonomy" id="86971"/>
    <lineage>
        <taxon>Eukaryota</taxon>
        <taxon>Metazoa</taxon>
        <taxon>Ecdysozoa</taxon>
        <taxon>Arthropoda</taxon>
        <taxon>Hexapoda</taxon>
        <taxon>Insecta</taxon>
        <taxon>Pterygota</taxon>
        <taxon>Neoptera</taxon>
        <taxon>Endopterygota</taxon>
        <taxon>Hymenoptera</taxon>
        <taxon>Apocrita</taxon>
        <taxon>Proctotrupomorpha</taxon>
        <taxon>Chalcidoidea</taxon>
        <taxon>Trichogrammatidae</taxon>
        <taxon>Trichogramma</taxon>
    </lineage>
</organism>
<reference evidence="5 6" key="1">
    <citation type="submission" date="2020-02" db="EMBL/GenBank/DDBJ databases">
        <authorList>
            <person name="Ferguson B K."/>
        </authorList>
    </citation>
    <scope>NUCLEOTIDE SEQUENCE [LARGE SCALE GENOMIC DNA]</scope>
</reference>
<dbReference type="AlphaFoldDB" id="A0A6H5J4I6"/>
<protein>
    <recommendedName>
        <fullName evidence="4">EF-hand domain-containing protein</fullName>
    </recommendedName>
</protein>
<dbReference type="InterPro" id="IPR018247">
    <property type="entry name" value="EF_Hand_1_Ca_BS"/>
</dbReference>
<dbReference type="Pfam" id="PF13499">
    <property type="entry name" value="EF-hand_7"/>
    <property type="match status" value="2"/>
</dbReference>
<evidence type="ECO:0000256" key="1">
    <source>
        <dbReference type="ARBA" id="ARBA00022737"/>
    </source>
</evidence>
<dbReference type="SMART" id="SM00054">
    <property type="entry name" value="EFh"/>
    <property type="match status" value="4"/>
</dbReference>
<dbReference type="Proteomes" id="UP000479190">
    <property type="component" value="Unassembled WGS sequence"/>
</dbReference>
<dbReference type="EMBL" id="CADCXV010001427">
    <property type="protein sequence ID" value="CAB0044332.1"/>
    <property type="molecule type" value="Genomic_DNA"/>
</dbReference>
<dbReference type="SUPFAM" id="SSF47473">
    <property type="entry name" value="EF-hand"/>
    <property type="match status" value="1"/>
</dbReference>
<keyword evidence="6" id="KW-1185">Reference proteome</keyword>
<evidence type="ECO:0000313" key="6">
    <source>
        <dbReference type="Proteomes" id="UP000479190"/>
    </source>
</evidence>
<keyword evidence="1" id="KW-0677">Repeat</keyword>
<dbReference type="Gene3D" id="1.10.238.10">
    <property type="entry name" value="EF-hand"/>
    <property type="match status" value="2"/>
</dbReference>
<dbReference type="GO" id="GO:0016460">
    <property type="term" value="C:myosin II complex"/>
    <property type="evidence" value="ECO:0007669"/>
    <property type="project" value="TreeGrafter"/>
</dbReference>
<feature type="domain" description="EF-hand" evidence="4">
    <location>
        <begin position="313"/>
        <end position="346"/>
    </location>
</feature>
<sequence length="346" mass="39301">MALQPLLVRRIQWKIFSYALYEHYTFCEIKVQHLKGARNKPADGTGHVNQKGTAGQKAPLTGGQKGAPGAKSSTKPATKPSAQKGQVKVTPKAACVKTTAGKNKKKGQRQQYDLIVTINLHKMTDVERKYTHEYGRLRRLTSKIDGRIRKISKLCSGNDVSLARDRSMAESKKYRREYYKLRRLTNEIDCQIRRLSSEYGLTEDQVAEFKEAFMLFDKDEDGTITMAELGVVMRSLGQRPSENELRDMVNEVDQDGNGTIEFNEFLQMMSKKMKGAEGEDELREAFRVFDKNNDGLISSVELRHVMTNLGEKLSEEEVDDMIKEADLDGDGMVNYEGEFKLLVFSY</sequence>
<feature type="domain" description="EF-hand" evidence="4">
    <location>
        <begin position="277"/>
        <end position="312"/>
    </location>
</feature>
<dbReference type="PANTHER" id="PTHR23048">
    <property type="entry name" value="MYOSIN LIGHT CHAIN 1, 3"/>
    <property type="match status" value="1"/>
</dbReference>
<keyword evidence="2" id="KW-0106">Calcium</keyword>
<dbReference type="InterPro" id="IPR002048">
    <property type="entry name" value="EF_hand_dom"/>
</dbReference>
<gene>
    <name evidence="5" type="ORF">TBRA_LOCUS15920</name>
</gene>
<dbReference type="GO" id="GO:0005509">
    <property type="term" value="F:calcium ion binding"/>
    <property type="evidence" value="ECO:0007669"/>
    <property type="project" value="InterPro"/>
</dbReference>
<feature type="domain" description="EF-hand" evidence="4">
    <location>
        <begin position="204"/>
        <end position="239"/>
    </location>
</feature>
<dbReference type="InterPro" id="IPR050230">
    <property type="entry name" value="CALM/Myosin/TropC-like"/>
</dbReference>
<accession>A0A6H5J4I6</accession>
<evidence type="ECO:0000256" key="3">
    <source>
        <dbReference type="SAM" id="MobiDB-lite"/>
    </source>
</evidence>
<dbReference type="PROSITE" id="PS00018">
    <property type="entry name" value="EF_HAND_1"/>
    <property type="match status" value="3"/>
</dbReference>
<evidence type="ECO:0000259" key="4">
    <source>
        <dbReference type="PROSITE" id="PS50222"/>
    </source>
</evidence>
<feature type="compositionally biased region" description="Polar residues" evidence="3">
    <location>
        <begin position="71"/>
        <end position="84"/>
    </location>
</feature>
<feature type="domain" description="EF-hand" evidence="4">
    <location>
        <begin position="240"/>
        <end position="275"/>
    </location>
</feature>
<name>A0A6H5J4I6_9HYME</name>
<dbReference type="PROSITE" id="PS50222">
    <property type="entry name" value="EF_HAND_2"/>
    <property type="match status" value="4"/>
</dbReference>
<dbReference type="FunFam" id="1.10.238.10:FF:000178">
    <property type="entry name" value="Calmodulin-2 A"/>
    <property type="match status" value="1"/>
</dbReference>
<dbReference type="InterPro" id="IPR011992">
    <property type="entry name" value="EF-hand-dom_pair"/>
</dbReference>
<dbReference type="OrthoDB" id="26525at2759"/>
<feature type="region of interest" description="Disordered" evidence="3">
    <location>
        <begin position="38"/>
        <end position="108"/>
    </location>
</feature>
<dbReference type="CDD" id="cd00051">
    <property type="entry name" value="EFh"/>
    <property type="match status" value="2"/>
</dbReference>
<dbReference type="PANTHER" id="PTHR23048:SF0">
    <property type="entry name" value="CALMODULIN LIKE 3"/>
    <property type="match status" value="1"/>
</dbReference>
<evidence type="ECO:0000313" key="5">
    <source>
        <dbReference type="EMBL" id="CAB0044332.1"/>
    </source>
</evidence>